<name>A0A4R7I0J2_9ACTN</name>
<dbReference type="EMBL" id="SOAU01000001">
    <property type="protein sequence ID" value="TDT16680.1"/>
    <property type="molecule type" value="Genomic_DNA"/>
</dbReference>
<protein>
    <recommendedName>
        <fullName evidence="4">Lipoprotein antigen</fullName>
    </recommendedName>
</protein>
<organism evidence="2 3">
    <name type="scientific">Ilumatobacter fluminis</name>
    <dbReference type="NCBI Taxonomy" id="467091"/>
    <lineage>
        <taxon>Bacteria</taxon>
        <taxon>Bacillati</taxon>
        <taxon>Actinomycetota</taxon>
        <taxon>Acidimicrobiia</taxon>
        <taxon>Acidimicrobiales</taxon>
        <taxon>Ilumatobacteraceae</taxon>
        <taxon>Ilumatobacter</taxon>
    </lineage>
</organism>
<feature type="region of interest" description="Disordered" evidence="1">
    <location>
        <begin position="16"/>
        <end position="97"/>
    </location>
</feature>
<reference evidence="2 3" key="1">
    <citation type="submission" date="2019-03" db="EMBL/GenBank/DDBJ databases">
        <title>Sequencing the genomes of 1000 actinobacteria strains.</title>
        <authorList>
            <person name="Klenk H.-P."/>
        </authorList>
    </citation>
    <scope>NUCLEOTIDE SEQUENCE [LARGE SCALE GENOMIC DNA]</scope>
    <source>
        <strain evidence="2 3">DSM 18936</strain>
    </source>
</reference>
<dbReference type="Proteomes" id="UP000294558">
    <property type="component" value="Unassembled WGS sequence"/>
</dbReference>
<proteinExistence type="predicted"/>
<gene>
    <name evidence="2" type="ORF">BDK89_2273</name>
</gene>
<evidence type="ECO:0000313" key="2">
    <source>
        <dbReference type="EMBL" id="TDT16680.1"/>
    </source>
</evidence>
<evidence type="ECO:0000313" key="3">
    <source>
        <dbReference type="Proteomes" id="UP000294558"/>
    </source>
</evidence>
<dbReference type="AlphaFoldDB" id="A0A4R7I0J2"/>
<sequence>MRRMSTALLITGAIVLGACGGDDESSEAADESSAEEPAADEPAVDEPAADEPAADEPAAEEPAAEPADEPAEEPATEPADEPAAPSGGGSGTATLTLDNGETFEFGVLCTLEPQEAAGSEIVFTATSYDDPGLDITQFGAEGSGTVTDVATVSVYDGSYNTLWEASNLYEPFGGGVELSLDGSTINGTGTFFADGDPVTNPDGVAGTVEARCG</sequence>
<evidence type="ECO:0008006" key="4">
    <source>
        <dbReference type="Google" id="ProtNLM"/>
    </source>
</evidence>
<evidence type="ECO:0000256" key="1">
    <source>
        <dbReference type="SAM" id="MobiDB-lite"/>
    </source>
</evidence>
<dbReference type="PROSITE" id="PS51257">
    <property type="entry name" value="PROKAR_LIPOPROTEIN"/>
    <property type="match status" value="1"/>
</dbReference>
<keyword evidence="3" id="KW-1185">Reference proteome</keyword>
<accession>A0A4R7I0J2</accession>
<feature type="compositionally biased region" description="Acidic residues" evidence="1">
    <location>
        <begin position="21"/>
        <end position="80"/>
    </location>
</feature>
<comment type="caution">
    <text evidence="2">The sequence shown here is derived from an EMBL/GenBank/DDBJ whole genome shotgun (WGS) entry which is preliminary data.</text>
</comment>